<feature type="domain" description="O-antigen ligase-related" evidence="6">
    <location>
        <begin position="183"/>
        <end position="321"/>
    </location>
</feature>
<feature type="transmembrane region" description="Helical" evidence="5">
    <location>
        <begin position="119"/>
        <end position="142"/>
    </location>
</feature>
<reference evidence="7" key="1">
    <citation type="submission" date="2022-08" db="EMBL/GenBank/DDBJ databases">
        <title>Genomic Encyclopedia of Type Strains, Phase V (KMG-V): Genome sequencing to study the core and pangenomes of soil and plant-associated prokaryotes.</title>
        <authorList>
            <person name="Whitman W."/>
        </authorList>
    </citation>
    <scope>NUCLEOTIDE SEQUENCE</scope>
    <source>
        <strain evidence="7">SP3049</strain>
    </source>
</reference>
<dbReference type="PANTHER" id="PTHR37422:SF17">
    <property type="entry name" value="O-ANTIGEN LIGASE"/>
    <property type="match status" value="1"/>
</dbReference>
<feature type="transmembrane region" description="Helical" evidence="5">
    <location>
        <begin position="174"/>
        <end position="192"/>
    </location>
</feature>
<dbReference type="InterPro" id="IPR007016">
    <property type="entry name" value="O-antigen_ligase-rel_domated"/>
</dbReference>
<dbReference type="Proteomes" id="UP001155057">
    <property type="component" value="Unassembled WGS sequence"/>
</dbReference>
<dbReference type="RefSeq" id="WP_259124238.1">
    <property type="nucleotide sequence ID" value="NZ_JANUAE010000009.1"/>
</dbReference>
<dbReference type="AlphaFoldDB" id="A0A9X2TFY6"/>
<dbReference type="InterPro" id="IPR051533">
    <property type="entry name" value="WaaL-like"/>
</dbReference>
<evidence type="ECO:0000313" key="7">
    <source>
        <dbReference type="EMBL" id="MCS3710950.1"/>
    </source>
</evidence>
<comment type="subcellular location">
    <subcellularLocation>
        <location evidence="1">Membrane</location>
        <topology evidence="1">Multi-pass membrane protein</topology>
    </subcellularLocation>
</comment>
<evidence type="ECO:0000259" key="6">
    <source>
        <dbReference type="Pfam" id="PF04932"/>
    </source>
</evidence>
<keyword evidence="4 5" id="KW-0472">Membrane</keyword>
<keyword evidence="7" id="KW-0436">Ligase</keyword>
<protein>
    <submittedName>
        <fullName evidence="7">O-antigen ligase</fullName>
    </submittedName>
</protein>
<dbReference type="PANTHER" id="PTHR37422">
    <property type="entry name" value="TEICHURONIC ACID BIOSYNTHESIS PROTEIN TUAE"/>
    <property type="match status" value="1"/>
</dbReference>
<feature type="transmembrane region" description="Helical" evidence="5">
    <location>
        <begin position="225"/>
        <end position="248"/>
    </location>
</feature>
<dbReference type="GO" id="GO:0016020">
    <property type="term" value="C:membrane"/>
    <property type="evidence" value="ECO:0007669"/>
    <property type="project" value="UniProtKB-SubCell"/>
</dbReference>
<proteinExistence type="predicted"/>
<comment type="caution">
    <text evidence="7">The sequence shown here is derived from an EMBL/GenBank/DDBJ whole genome shotgun (WGS) entry which is preliminary data.</text>
</comment>
<feature type="transmembrane region" description="Helical" evidence="5">
    <location>
        <begin position="148"/>
        <end position="167"/>
    </location>
</feature>
<evidence type="ECO:0000256" key="4">
    <source>
        <dbReference type="ARBA" id="ARBA00023136"/>
    </source>
</evidence>
<feature type="transmembrane region" description="Helical" evidence="5">
    <location>
        <begin position="34"/>
        <end position="52"/>
    </location>
</feature>
<evidence type="ECO:0000256" key="5">
    <source>
        <dbReference type="SAM" id="Phobius"/>
    </source>
</evidence>
<evidence type="ECO:0000313" key="8">
    <source>
        <dbReference type="Proteomes" id="UP001155057"/>
    </source>
</evidence>
<keyword evidence="3 5" id="KW-1133">Transmembrane helix</keyword>
<gene>
    <name evidence="7" type="ORF">GGP61_002576</name>
</gene>
<sequence>MIFNDLRGLGLVGAASSLLVNSPSLKLFLGNTPFVNLVATTGLGSVVLLYAVLYKKFEVNYSGVYITIALGVIFLLCILPVLFDFYVHSGFVTQAFRYLYNLALFVLISFNAKISDIKVFVKLQVVWGATVAIAFLIGWIQYESGQHYNTVSLPIGLSSVIVILYGIDGKSRSISKRVSLFTIFIINFVGLVNLYGRSPFIFVVLIILLISILRRRTVTKRIMEVVRGTVILGGLVGIGIFIIEYLNITYSKLLIDRLFRLIEDPSSESRINWYLEALKMIGENPLGSGFDAYSHVTGHIYPHNLILEVAVSGGILAGILMLFVFTYTGYKYFYLYHNSNIRCILHMSGCFLYLLLTFMVSYSISGAYMLFSAIALGFAEENNL</sequence>
<feature type="transmembrane region" description="Helical" evidence="5">
    <location>
        <begin position="351"/>
        <end position="379"/>
    </location>
</feature>
<dbReference type="EMBL" id="JANUAE010000009">
    <property type="protein sequence ID" value="MCS3710950.1"/>
    <property type="molecule type" value="Genomic_DNA"/>
</dbReference>
<feature type="transmembrane region" description="Helical" evidence="5">
    <location>
        <begin position="64"/>
        <end position="83"/>
    </location>
</feature>
<feature type="transmembrane region" description="Helical" evidence="5">
    <location>
        <begin position="95"/>
        <end position="112"/>
    </location>
</feature>
<dbReference type="GO" id="GO:0016874">
    <property type="term" value="F:ligase activity"/>
    <property type="evidence" value="ECO:0007669"/>
    <property type="project" value="UniProtKB-KW"/>
</dbReference>
<keyword evidence="2 5" id="KW-0812">Transmembrane</keyword>
<evidence type="ECO:0000256" key="3">
    <source>
        <dbReference type="ARBA" id="ARBA00022989"/>
    </source>
</evidence>
<accession>A0A9X2TFY6</accession>
<feature type="transmembrane region" description="Helical" evidence="5">
    <location>
        <begin position="198"/>
        <end position="213"/>
    </location>
</feature>
<name>A0A9X2TFY6_9BACT</name>
<feature type="transmembrane region" description="Helical" evidence="5">
    <location>
        <begin position="309"/>
        <end position="330"/>
    </location>
</feature>
<dbReference type="Pfam" id="PF04932">
    <property type="entry name" value="Wzy_C"/>
    <property type="match status" value="1"/>
</dbReference>
<evidence type="ECO:0000256" key="1">
    <source>
        <dbReference type="ARBA" id="ARBA00004141"/>
    </source>
</evidence>
<organism evidence="7 8">
    <name type="scientific">Salinibacter ruber</name>
    <dbReference type="NCBI Taxonomy" id="146919"/>
    <lineage>
        <taxon>Bacteria</taxon>
        <taxon>Pseudomonadati</taxon>
        <taxon>Rhodothermota</taxon>
        <taxon>Rhodothermia</taxon>
        <taxon>Rhodothermales</taxon>
        <taxon>Salinibacteraceae</taxon>
        <taxon>Salinibacter</taxon>
    </lineage>
</organism>
<evidence type="ECO:0000256" key="2">
    <source>
        <dbReference type="ARBA" id="ARBA00022692"/>
    </source>
</evidence>